<dbReference type="SUPFAM" id="SSF47384">
    <property type="entry name" value="Homodimeric domain of signal transducing histidine kinase"/>
    <property type="match status" value="1"/>
</dbReference>
<feature type="domain" description="Histidine kinase" evidence="12">
    <location>
        <begin position="102"/>
        <end position="310"/>
    </location>
</feature>
<sequence length="334" mass="35414">MIVRRAQLVLAAGFAAVTLAFLGLFAVGVYLYAATAFDFDVVGGEEVAADAAERGLATLRQGMSVAFAVLLVVLPVVSYAVAGRALAPVRDAYARERRLSDDAAHELRTPLSVLRAVLELALSRERTQQEYRSAIGTSLEVVSGLERLTGQLLELARLGDHQVRGEFVPVDLGGVVHDAIGRTVSTEVRASVHAQGAVSTTGSRDLLVTAVANLLSNAVAAISGRGDVHVTVTSTGGRAQVAVRDDGVGMSPEEVARATERFWRGRADADGHGIGLALVQQIAELHAGTLQLESRTGVGTTATLSLPMDLHRHGPVIDRLLAWRKPRSGRRRRS</sequence>
<evidence type="ECO:0000256" key="9">
    <source>
        <dbReference type="ARBA" id="ARBA00023012"/>
    </source>
</evidence>
<evidence type="ECO:0000256" key="4">
    <source>
        <dbReference type="ARBA" id="ARBA00022553"/>
    </source>
</evidence>
<dbReference type="InterPro" id="IPR003594">
    <property type="entry name" value="HATPase_dom"/>
</dbReference>
<dbReference type="PANTHER" id="PTHR45436:SF5">
    <property type="entry name" value="SENSOR HISTIDINE KINASE TRCS"/>
    <property type="match status" value="1"/>
</dbReference>
<evidence type="ECO:0000256" key="11">
    <source>
        <dbReference type="SAM" id="Phobius"/>
    </source>
</evidence>
<comment type="catalytic activity">
    <reaction evidence="1">
        <text>ATP + protein L-histidine = ADP + protein N-phospho-L-histidine.</text>
        <dbReference type="EC" id="2.7.13.3"/>
    </reaction>
</comment>
<dbReference type="Pfam" id="PF00512">
    <property type="entry name" value="HisKA"/>
    <property type="match status" value="1"/>
</dbReference>
<feature type="transmembrane region" description="Helical" evidence="11">
    <location>
        <begin position="65"/>
        <end position="87"/>
    </location>
</feature>
<dbReference type="EMBL" id="BONK01000002">
    <property type="protein sequence ID" value="GIG20044.1"/>
    <property type="molecule type" value="Genomic_DNA"/>
</dbReference>
<dbReference type="Pfam" id="PF02518">
    <property type="entry name" value="HATPase_c"/>
    <property type="match status" value="1"/>
</dbReference>
<dbReference type="SMART" id="SM00388">
    <property type="entry name" value="HisKA"/>
    <property type="match status" value="1"/>
</dbReference>
<dbReference type="SMART" id="SM00387">
    <property type="entry name" value="HATPase_c"/>
    <property type="match status" value="1"/>
</dbReference>
<dbReference type="AlphaFoldDB" id="A0A919P233"/>
<comment type="subcellular location">
    <subcellularLocation>
        <location evidence="2">Cell membrane</location>
    </subcellularLocation>
</comment>
<gene>
    <name evidence="13" type="ORF">Cch01nite_07680</name>
</gene>
<evidence type="ECO:0000313" key="13">
    <source>
        <dbReference type="EMBL" id="GIG20044.1"/>
    </source>
</evidence>
<dbReference type="PRINTS" id="PR00344">
    <property type="entry name" value="BCTRLSENSOR"/>
</dbReference>
<dbReference type="Gene3D" id="1.10.287.130">
    <property type="match status" value="1"/>
</dbReference>
<dbReference type="PANTHER" id="PTHR45436">
    <property type="entry name" value="SENSOR HISTIDINE KINASE YKOH"/>
    <property type="match status" value="1"/>
</dbReference>
<feature type="transmembrane region" description="Helical" evidence="11">
    <location>
        <begin position="7"/>
        <end position="33"/>
    </location>
</feature>
<proteinExistence type="predicted"/>
<dbReference type="GO" id="GO:0000155">
    <property type="term" value="F:phosphorelay sensor kinase activity"/>
    <property type="evidence" value="ECO:0007669"/>
    <property type="project" value="InterPro"/>
</dbReference>
<evidence type="ECO:0000256" key="6">
    <source>
        <dbReference type="ARBA" id="ARBA00022692"/>
    </source>
</evidence>
<dbReference type="InterPro" id="IPR003661">
    <property type="entry name" value="HisK_dim/P_dom"/>
</dbReference>
<evidence type="ECO:0000256" key="8">
    <source>
        <dbReference type="ARBA" id="ARBA00022989"/>
    </source>
</evidence>
<evidence type="ECO:0000256" key="10">
    <source>
        <dbReference type="ARBA" id="ARBA00023136"/>
    </source>
</evidence>
<dbReference type="CDD" id="cd00082">
    <property type="entry name" value="HisKA"/>
    <property type="match status" value="1"/>
</dbReference>
<dbReference type="Proteomes" id="UP000632740">
    <property type="component" value="Unassembled WGS sequence"/>
</dbReference>
<comment type="caution">
    <text evidence="13">The sequence shown here is derived from an EMBL/GenBank/DDBJ whole genome shotgun (WGS) entry which is preliminary data.</text>
</comment>
<evidence type="ECO:0000256" key="2">
    <source>
        <dbReference type="ARBA" id="ARBA00004236"/>
    </source>
</evidence>
<dbReference type="RefSeq" id="WP_203748805.1">
    <property type="nucleotide sequence ID" value="NZ_BONK01000002.1"/>
</dbReference>
<name>A0A919P233_9CELL</name>
<dbReference type="SUPFAM" id="SSF55874">
    <property type="entry name" value="ATPase domain of HSP90 chaperone/DNA topoisomerase II/histidine kinase"/>
    <property type="match status" value="1"/>
</dbReference>
<dbReference type="Gene3D" id="3.30.565.10">
    <property type="entry name" value="Histidine kinase-like ATPase, C-terminal domain"/>
    <property type="match status" value="1"/>
</dbReference>
<keyword evidence="4" id="KW-0597">Phosphoprotein</keyword>
<keyword evidence="5" id="KW-0808">Transferase</keyword>
<protein>
    <recommendedName>
        <fullName evidence="3">histidine kinase</fullName>
        <ecNumber evidence="3">2.7.13.3</ecNumber>
    </recommendedName>
</protein>
<dbReference type="InterPro" id="IPR036890">
    <property type="entry name" value="HATPase_C_sf"/>
</dbReference>
<accession>A0A919P233</accession>
<keyword evidence="8 11" id="KW-1133">Transmembrane helix</keyword>
<dbReference type="PROSITE" id="PS50109">
    <property type="entry name" value="HIS_KIN"/>
    <property type="match status" value="1"/>
</dbReference>
<evidence type="ECO:0000256" key="7">
    <source>
        <dbReference type="ARBA" id="ARBA00022777"/>
    </source>
</evidence>
<reference evidence="13" key="1">
    <citation type="submission" date="2021-01" db="EMBL/GenBank/DDBJ databases">
        <title>Whole genome shotgun sequence of Cellulomonas chitinilytica NBRC 110799.</title>
        <authorList>
            <person name="Komaki H."/>
            <person name="Tamura T."/>
        </authorList>
    </citation>
    <scope>NUCLEOTIDE SEQUENCE</scope>
    <source>
        <strain evidence="13">NBRC 110799</strain>
    </source>
</reference>
<evidence type="ECO:0000259" key="12">
    <source>
        <dbReference type="PROSITE" id="PS50109"/>
    </source>
</evidence>
<keyword evidence="7" id="KW-0418">Kinase</keyword>
<dbReference type="InterPro" id="IPR036097">
    <property type="entry name" value="HisK_dim/P_sf"/>
</dbReference>
<dbReference type="CDD" id="cd00075">
    <property type="entry name" value="HATPase"/>
    <property type="match status" value="1"/>
</dbReference>
<dbReference type="GO" id="GO:0005886">
    <property type="term" value="C:plasma membrane"/>
    <property type="evidence" value="ECO:0007669"/>
    <property type="project" value="UniProtKB-SubCell"/>
</dbReference>
<evidence type="ECO:0000313" key="14">
    <source>
        <dbReference type="Proteomes" id="UP000632740"/>
    </source>
</evidence>
<dbReference type="InterPro" id="IPR050428">
    <property type="entry name" value="TCS_sensor_his_kinase"/>
</dbReference>
<evidence type="ECO:0000256" key="1">
    <source>
        <dbReference type="ARBA" id="ARBA00000085"/>
    </source>
</evidence>
<keyword evidence="10 11" id="KW-0472">Membrane</keyword>
<evidence type="ECO:0000256" key="5">
    <source>
        <dbReference type="ARBA" id="ARBA00022679"/>
    </source>
</evidence>
<keyword evidence="14" id="KW-1185">Reference proteome</keyword>
<dbReference type="EC" id="2.7.13.3" evidence="3"/>
<dbReference type="InterPro" id="IPR005467">
    <property type="entry name" value="His_kinase_dom"/>
</dbReference>
<evidence type="ECO:0000256" key="3">
    <source>
        <dbReference type="ARBA" id="ARBA00012438"/>
    </source>
</evidence>
<keyword evidence="9" id="KW-0902">Two-component regulatory system</keyword>
<keyword evidence="6 11" id="KW-0812">Transmembrane</keyword>
<organism evidence="13 14">
    <name type="scientific">Cellulomonas chitinilytica</name>
    <dbReference type="NCBI Taxonomy" id="398759"/>
    <lineage>
        <taxon>Bacteria</taxon>
        <taxon>Bacillati</taxon>
        <taxon>Actinomycetota</taxon>
        <taxon>Actinomycetes</taxon>
        <taxon>Micrococcales</taxon>
        <taxon>Cellulomonadaceae</taxon>
        <taxon>Cellulomonas</taxon>
    </lineage>
</organism>
<dbReference type="InterPro" id="IPR004358">
    <property type="entry name" value="Sig_transdc_His_kin-like_C"/>
</dbReference>